<dbReference type="PANTHER" id="PTHR33710:SF64">
    <property type="entry name" value="ENDONUCLEASE_EXONUCLEASE_PHOSPHATASE DOMAIN-CONTAINING PROTEIN"/>
    <property type="match status" value="1"/>
</dbReference>
<dbReference type="Proteomes" id="UP001161247">
    <property type="component" value="Chromosome 2"/>
</dbReference>
<dbReference type="EMBL" id="OX459119">
    <property type="protein sequence ID" value="CAI9094510.1"/>
    <property type="molecule type" value="Genomic_DNA"/>
</dbReference>
<feature type="region of interest" description="Disordered" evidence="1">
    <location>
        <begin position="264"/>
        <end position="294"/>
    </location>
</feature>
<gene>
    <name evidence="2" type="ORF">OLC1_LOCUS5657</name>
</gene>
<feature type="compositionally biased region" description="Basic and acidic residues" evidence="1">
    <location>
        <begin position="310"/>
        <end position="321"/>
    </location>
</feature>
<reference evidence="2" key="1">
    <citation type="submission" date="2023-03" db="EMBL/GenBank/DDBJ databases">
        <authorList>
            <person name="Julca I."/>
        </authorList>
    </citation>
    <scope>NUCLEOTIDE SEQUENCE</scope>
</reference>
<dbReference type="PANTHER" id="PTHR33710">
    <property type="entry name" value="BNAC02G09200D PROTEIN"/>
    <property type="match status" value="1"/>
</dbReference>
<organism evidence="2 3">
    <name type="scientific">Oldenlandia corymbosa var. corymbosa</name>
    <dbReference type="NCBI Taxonomy" id="529605"/>
    <lineage>
        <taxon>Eukaryota</taxon>
        <taxon>Viridiplantae</taxon>
        <taxon>Streptophyta</taxon>
        <taxon>Embryophyta</taxon>
        <taxon>Tracheophyta</taxon>
        <taxon>Spermatophyta</taxon>
        <taxon>Magnoliopsida</taxon>
        <taxon>eudicotyledons</taxon>
        <taxon>Gunneridae</taxon>
        <taxon>Pentapetalae</taxon>
        <taxon>asterids</taxon>
        <taxon>lamiids</taxon>
        <taxon>Gentianales</taxon>
        <taxon>Rubiaceae</taxon>
        <taxon>Rubioideae</taxon>
        <taxon>Spermacoceae</taxon>
        <taxon>Hedyotis-Oldenlandia complex</taxon>
        <taxon>Oldenlandia</taxon>
    </lineage>
</organism>
<proteinExistence type="predicted"/>
<feature type="region of interest" description="Disordered" evidence="1">
    <location>
        <begin position="309"/>
        <end position="371"/>
    </location>
</feature>
<feature type="region of interest" description="Disordered" evidence="1">
    <location>
        <begin position="114"/>
        <end position="146"/>
    </location>
</feature>
<protein>
    <submittedName>
        <fullName evidence="2">OLC1v1030263C1</fullName>
    </submittedName>
</protein>
<feature type="compositionally biased region" description="Basic and acidic residues" evidence="1">
    <location>
        <begin position="125"/>
        <end position="142"/>
    </location>
</feature>
<dbReference type="Gene3D" id="3.60.10.10">
    <property type="entry name" value="Endonuclease/exonuclease/phosphatase"/>
    <property type="match status" value="1"/>
</dbReference>
<evidence type="ECO:0000313" key="2">
    <source>
        <dbReference type="EMBL" id="CAI9094510.1"/>
    </source>
</evidence>
<feature type="compositionally biased region" description="Polar residues" evidence="1">
    <location>
        <begin position="72"/>
        <end position="89"/>
    </location>
</feature>
<evidence type="ECO:0000313" key="3">
    <source>
        <dbReference type="Proteomes" id="UP001161247"/>
    </source>
</evidence>
<dbReference type="InterPro" id="IPR036691">
    <property type="entry name" value="Endo/exonu/phosph_ase_sf"/>
</dbReference>
<accession>A0AAV1CGE0</accession>
<sequence>MPLNGKKHIEETLHELVNEEESPLNFELEVQQGRGRPSKGKKKKGFSSTTRDPSQFEVVEAGLRRATHRSGEGSSQTSQIATINLSEDQIPTHLDDRDPLNFVDLNFPPTPCDEFQWPKRRGKGASHEAEFGQPEEELRRSSEVSPTEVSKSVLNLGGKNHESEILEKLCQQKIVQIGESSTSNLTSNQGNETAVESRVHDVWSTFNPSKMEGMNRKLEYIEPSFVNDMSIAKEQKVKYEWLPVQCKNCKGYGHELSQCRRSTEKTWKPKETNVQKETQQVKEKDGATKATTVDATTSDTGVQEVIFVQQEERNEKKDSEQGKAQITQREGKQPMIRKDLKFTDAKVVDKQRKAARQGSHDGASSPNPGNVKVEEQFIHCSCKEMKTGKRFELTVVYAAHTAPGRISLWNDITAQAGSVNGPWIIVGDFNCILTPDEKLGGSVALSSDSGSFRMVLEQSEMEEIKTHGSKYTWSNKQFGNSRILAKLDRMLVNDQWLAMYPEATAKVLTPGISDHHAILLEWRGTGNQCYTAKKGYEWLMGEQAKSVSAKVEDIDHLFFQCSYSQLLLQLVLTWLRIKLRLRTLRNSLGILLKVWRHKKMQQKVLFSAITAVIYNIWEERNLRKFRGGRQEVLDRAVKIRQEVFCSKVRKKAEIEFLNSIGISSN</sequence>
<feature type="compositionally biased region" description="Basic residues" evidence="1">
    <location>
        <begin position="36"/>
        <end position="45"/>
    </location>
</feature>
<keyword evidence="3" id="KW-1185">Reference proteome</keyword>
<feature type="region of interest" description="Disordered" evidence="1">
    <location>
        <begin position="20"/>
        <end position="97"/>
    </location>
</feature>
<dbReference type="AlphaFoldDB" id="A0AAV1CGE0"/>
<evidence type="ECO:0000256" key="1">
    <source>
        <dbReference type="SAM" id="MobiDB-lite"/>
    </source>
</evidence>
<dbReference type="SUPFAM" id="SSF56219">
    <property type="entry name" value="DNase I-like"/>
    <property type="match status" value="1"/>
</dbReference>
<feature type="compositionally biased region" description="Basic and acidic residues" evidence="1">
    <location>
        <begin position="264"/>
        <end position="287"/>
    </location>
</feature>
<feature type="compositionally biased region" description="Basic and acidic residues" evidence="1">
    <location>
        <begin position="329"/>
        <end position="352"/>
    </location>
</feature>
<name>A0AAV1CGE0_OLDCO</name>